<protein>
    <recommendedName>
        <fullName evidence="8">O-methyltransferase domain-containing protein</fullName>
    </recommendedName>
</protein>
<dbReference type="AlphaFoldDB" id="A0A2P5XQN1"/>
<dbReference type="EMBL" id="KZ664417">
    <property type="protein sequence ID" value="PPS05650.1"/>
    <property type="molecule type" value="Genomic_DNA"/>
</dbReference>
<accession>A0A2P5XQN1</accession>
<dbReference type="GO" id="GO:0008171">
    <property type="term" value="F:O-methyltransferase activity"/>
    <property type="evidence" value="ECO:0007669"/>
    <property type="project" value="InterPro"/>
</dbReference>
<keyword evidence="2" id="KW-0808">Transferase</keyword>
<dbReference type="Pfam" id="PF08100">
    <property type="entry name" value="Dimerisation"/>
    <property type="match status" value="1"/>
</dbReference>
<dbReference type="InterPro" id="IPR029063">
    <property type="entry name" value="SAM-dependent_MTases_sf"/>
</dbReference>
<dbReference type="OrthoDB" id="1606438at2759"/>
<dbReference type="Proteomes" id="UP000239757">
    <property type="component" value="Unassembled WGS sequence"/>
</dbReference>
<dbReference type="InterPro" id="IPR036390">
    <property type="entry name" value="WH_DNA-bd_sf"/>
</dbReference>
<evidence type="ECO:0000259" key="5">
    <source>
        <dbReference type="Pfam" id="PF08100"/>
    </source>
</evidence>
<dbReference type="SUPFAM" id="SSF53335">
    <property type="entry name" value="S-adenosyl-L-methionine-dependent methyltransferases"/>
    <property type="match status" value="1"/>
</dbReference>
<dbReference type="PROSITE" id="PS51683">
    <property type="entry name" value="SAM_OMT_II"/>
    <property type="match status" value="1"/>
</dbReference>
<sequence>MSQEDQEEEVGKLAVRLANAVVLPMVLKSALELNIIDTILAAGDGAFLSPSQIASALPSKNPDAPVLLDRMLRLLASHSILKCSVKAKEKGEIERLYGAGPLCKFLVKNQDGGSIAPLLLLHHDQVFMQSWYHLNDAILEGGVPFSKAYGMTAFEYPGTDQRFNRVFNQAMSNHTALIMRKIVDVYKGFDGLKVLVDVGGGIGVALSFITSKYPQIKGINFDLPHVLADAPTYSGVEHVGGDMFESVPKGDAIFLKLSLNCWEAVPNGGKVIIVESILPEVPDTSVSSNIVCEQDLFMLAQIPGGKERTLKEYEALALKTACLVVCMQLRFTGTLDSFLELARGAFGGNLRTRCCAPIGGLESGKCCALIGGLGGGQRVTSVATLVDVFILSDLSCAFLMCLILPYGKNMIIVAAGVVDVWAPKGAERGPRGAYGLLETFAASDEAWIILWAASVLFPNIHNPFS</sequence>
<proteinExistence type="predicted"/>
<feature type="domain" description="O-methyltransferase C-terminal" evidence="4">
    <location>
        <begin position="131"/>
        <end position="317"/>
    </location>
</feature>
<dbReference type="Gene3D" id="3.40.50.150">
    <property type="entry name" value="Vaccinia Virus protein VP39"/>
    <property type="match status" value="1"/>
</dbReference>
<reference evidence="6 7" key="1">
    <citation type="submission" date="2015-01" db="EMBL/GenBank/DDBJ databases">
        <title>Genome of allotetraploid Gossypium barbadense reveals genomic plasticity and fiber elongation in cotton evolution.</title>
        <authorList>
            <person name="Chen X."/>
            <person name="Liu X."/>
            <person name="Zhao B."/>
            <person name="Zheng H."/>
            <person name="Hu Y."/>
            <person name="Lu G."/>
            <person name="Yang C."/>
            <person name="Chen J."/>
            <person name="Shan C."/>
            <person name="Zhang L."/>
            <person name="Zhou Y."/>
            <person name="Wang L."/>
            <person name="Guo W."/>
            <person name="Bai Y."/>
            <person name="Ruan J."/>
            <person name="Shangguan X."/>
            <person name="Mao Y."/>
            <person name="Jiang J."/>
            <person name="Zhu Y."/>
            <person name="Lei J."/>
            <person name="Kang H."/>
            <person name="Chen S."/>
            <person name="He X."/>
            <person name="Wang R."/>
            <person name="Wang Y."/>
            <person name="Chen J."/>
            <person name="Wang L."/>
            <person name="Yu S."/>
            <person name="Wang B."/>
            <person name="Wei J."/>
            <person name="Song S."/>
            <person name="Lu X."/>
            <person name="Gao Z."/>
            <person name="Gu W."/>
            <person name="Deng X."/>
            <person name="Ma D."/>
            <person name="Wang S."/>
            <person name="Liang W."/>
            <person name="Fang L."/>
            <person name="Cai C."/>
            <person name="Zhu X."/>
            <person name="Zhou B."/>
            <person name="Zhang Y."/>
            <person name="Chen Z."/>
            <person name="Xu S."/>
            <person name="Zhu R."/>
            <person name="Wang S."/>
            <person name="Zhang T."/>
            <person name="Zhao G."/>
        </authorList>
    </citation>
    <scope>NUCLEOTIDE SEQUENCE [LARGE SCALE GENOMIC DNA]</scope>
    <source>
        <strain evidence="7">cv. Xinhai21</strain>
        <tissue evidence="6">Leaf</tissue>
    </source>
</reference>
<dbReference type="GO" id="GO:0046983">
    <property type="term" value="F:protein dimerization activity"/>
    <property type="evidence" value="ECO:0007669"/>
    <property type="project" value="InterPro"/>
</dbReference>
<dbReference type="GO" id="GO:0032259">
    <property type="term" value="P:methylation"/>
    <property type="evidence" value="ECO:0007669"/>
    <property type="project" value="UniProtKB-KW"/>
</dbReference>
<dbReference type="InterPro" id="IPR016461">
    <property type="entry name" value="COMT-like"/>
</dbReference>
<evidence type="ECO:0000313" key="6">
    <source>
        <dbReference type="EMBL" id="PPS05650.1"/>
    </source>
</evidence>
<evidence type="ECO:0000313" key="7">
    <source>
        <dbReference type="Proteomes" id="UP000239757"/>
    </source>
</evidence>
<dbReference type="FunFam" id="1.10.10.10:FF:000357">
    <property type="entry name" value="Caffeic acid 3-O-methyltransferase"/>
    <property type="match status" value="1"/>
</dbReference>
<organism evidence="6 7">
    <name type="scientific">Gossypium barbadense</name>
    <name type="common">Sea Island cotton</name>
    <name type="synonym">Hibiscus barbadensis</name>
    <dbReference type="NCBI Taxonomy" id="3634"/>
    <lineage>
        <taxon>Eukaryota</taxon>
        <taxon>Viridiplantae</taxon>
        <taxon>Streptophyta</taxon>
        <taxon>Embryophyta</taxon>
        <taxon>Tracheophyta</taxon>
        <taxon>Spermatophyta</taxon>
        <taxon>Magnoliopsida</taxon>
        <taxon>eudicotyledons</taxon>
        <taxon>Gunneridae</taxon>
        <taxon>Pentapetalae</taxon>
        <taxon>rosids</taxon>
        <taxon>malvids</taxon>
        <taxon>Malvales</taxon>
        <taxon>Malvaceae</taxon>
        <taxon>Malvoideae</taxon>
        <taxon>Gossypium</taxon>
    </lineage>
</organism>
<dbReference type="InterPro" id="IPR001077">
    <property type="entry name" value="COMT_C"/>
</dbReference>
<dbReference type="FunFam" id="3.40.50.150:FF:000791">
    <property type="entry name" value="Os12g0199500 protein"/>
    <property type="match status" value="1"/>
</dbReference>
<evidence type="ECO:0000256" key="2">
    <source>
        <dbReference type="ARBA" id="ARBA00022679"/>
    </source>
</evidence>
<gene>
    <name evidence="6" type="ORF">GOBAR_AA14988</name>
</gene>
<dbReference type="InterPro" id="IPR036388">
    <property type="entry name" value="WH-like_DNA-bd_sf"/>
</dbReference>
<dbReference type="Pfam" id="PF00891">
    <property type="entry name" value="Methyltransf_2"/>
    <property type="match status" value="1"/>
</dbReference>
<keyword evidence="1" id="KW-0489">Methyltransferase</keyword>
<evidence type="ECO:0000256" key="1">
    <source>
        <dbReference type="ARBA" id="ARBA00022603"/>
    </source>
</evidence>
<feature type="domain" description="O-methyltransferase dimerisation" evidence="5">
    <location>
        <begin position="16"/>
        <end position="108"/>
    </location>
</feature>
<evidence type="ECO:0008006" key="8">
    <source>
        <dbReference type="Google" id="ProtNLM"/>
    </source>
</evidence>
<evidence type="ECO:0000256" key="3">
    <source>
        <dbReference type="ARBA" id="ARBA00022691"/>
    </source>
</evidence>
<dbReference type="Gene3D" id="1.10.10.10">
    <property type="entry name" value="Winged helix-like DNA-binding domain superfamily/Winged helix DNA-binding domain"/>
    <property type="match status" value="1"/>
</dbReference>
<name>A0A2P5XQN1_GOSBA</name>
<evidence type="ECO:0000259" key="4">
    <source>
        <dbReference type="Pfam" id="PF00891"/>
    </source>
</evidence>
<dbReference type="SUPFAM" id="SSF46785">
    <property type="entry name" value="Winged helix' DNA-binding domain"/>
    <property type="match status" value="1"/>
</dbReference>
<dbReference type="PANTHER" id="PTHR11746">
    <property type="entry name" value="O-METHYLTRANSFERASE"/>
    <property type="match status" value="1"/>
</dbReference>
<dbReference type="InterPro" id="IPR012967">
    <property type="entry name" value="COMT_dimerisation"/>
</dbReference>
<keyword evidence="3" id="KW-0949">S-adenosyl-L-methionine</keyword>